<dbReference type="STRING" id="1344003.SAMN05445060_1886"/>
<keyword evidence="4 7" id="KW-0812">Transmembrane</keyword>
<dbReference type="Proteomes" id="UP000186218">
    <property type="component" value="Unassembled WGS sequence"/>
</dbReference>
<evidence type="ECO:0000256" key="4">
    <source>
        <dbReference type="ARBA" id="ARBA00022692"/>
    </source>
</evidence>
<keyword evidence="6 7" id="KW-0472">Membrane</keyword>
<keyword evidence="5 7" id="KW-1133">Transmembrane helix</keyword>
<evidence type="ECO:0000256" key="6">
    <source>
        <dbReference type="ARBA" id="ARBA00023136"/>
    </source>
</evidence>
<evidence type="ECO:0000313" key="9">
    <source>
        <dbReference type="EMBL" id="SIR96148.1"/>
    </source>
</evidence>
<feature type="transmembrane region" description="Helical" evidence="7">
    <location>
        <begin position="713"/>
        <end position="737"/>
    </location>
</feature>
<keyword evidence="3" id="KW-1003">Cell membrane</keyword>
<comment type="similarity">
    <text evidence="2">Belongs to the resistance-nodulation-cell division (RND) (TC 2.A.6) family. MmpL subfamily.</text>
</comment>
<dbReference type="PANTHER" id="PTHR33406">
    <property type="entry name" value="MEMBRANE PROTEIN MJ1562-RELATED"/>
    <property type="match status" value="1"/>
</dbReference>
<feature type="transmembrane region" description="Helical" evidence="7">
    <location>
        <begin position="684"/>
        <end position="701"/>
    </location>
</feature>
<comment type="subcellular location">
    <subcellularLocation>
        <location evidence="1">Cell membrane</location>
        <topology evidence="1">Multi-pass membrane protein</topology>
    </subcellularLocation>
</comment>
<evidence type="ECO:0000313" key="10">
    <source>
        <dbReference type="Proteomes" id="UP000186218"/>
    </source>
</evidence>
<proteinExistence type="inferred from homology"/>
<dbReference type="PROSITE" id="PS50156">
    <property type="entry name" value="SSD"/>
    <property type="match status" value="1"/>
</dbReference>
<dbReference type="PANTHER" id="PTHR33406:SF11">
    <property type="entry name" value="MEMBRANE PROTEIN SCO6666-RELATED"/>
    <property type="match status" value="1"/>
</dbReference>
<feature type="transmembrane region" description="Helical" evidence="7">
    <location>
        <begin position="572"/>
        <end position="591"/>
    </location>
</feature>
<feature type="transmembrane region" description="Helical" evidence="7">
    <location>
        <begin position="272"/>
        <end position="292"/>
    </location>
</feature>
<dbReference type="InterPro" id="IPR050545">
    <property type="entry name" value="Mycobact_MmpL"/>
</dbReference>
<feature type="transmembrane region" description="Helical" evidence="7">
    <location>
        <begin position="347"/>
        <end position="372"/>
    </location>
</feature>
<evidence type="ECO:0000256" key="7">
    <source>
        <dbReference type="SAM" id="Phobius"/>
    </source>
</evidence>
<feature type="transmembrane region" description="Helical" evidence="7">
    <location>
        <begin position="598"/>
        <end position="620"/>
    </location>
</feature>
<feature type="transmembrane region" description="Helical" evidence="7">
    <location>
        <begin position="313"/>
        <end position="341"/>
    </location>
</feature>
<gene>
    <name evidence="9" type="ORF">SAMN05445060_1886</name>
</gene>
<dbReference type="Pfam" id="PF03176">
    <property type="entry name" value="MMPL"/>
    <property type="match status" value="2"/>
</dbReference>
<evidence type="ECO:0000256" key="5">
    <source>
        <dbReference type="ARBA" id="ARBA00022989"/>
    </source>
</evidence>
<sequence>MATFLYRIGKWCFGNRFKVIGIWLLLLVGMGVAGTALSGPTSESFSIPGIPSEKAQNLMKERFPDKPGFEDSVTVKYVIKAPAGTSLEQQRYQDAINAMVDGMKSFDGVKKPESIVNPFVGYGTEAKPGPLRQATVEFQEKKLNLAPAAAQQVADAGSPINTDGTVAQLGTGFDVKAADDVTARAHDQMTAVADQARAAGLTVAMNGTATQSNDFGGASELIGLAVAAVVLILTFGSLVTWGMPILSAIVGVGIGTFGVSVATGFIDLSSQTPILATMIGLAVGIDYALFIVSRYRHELLTADTRAEAAGRALGTAGSAVVFAGLTVLIALAALSIVNIPFLTAMGLAAAGTVLTSVLVALTLLPALLGLFAGKAFAGRLRFLNPPDVQKTDTPRRSNGRRWVGQESRRPALFAVLGVVLLAVIAIPLTGLRLSLPNDGTSDPGTSQRQAYDLIADGYGAGYNGPLVVVADGRGIDAPAQRIDAYNALTKQIAGMKDVRSAQISAGDLTANADTASISVIPRSAPSETATQDLVKDLRGQEGGVQSRLQVSYGVTGQTAIENDVSERLQDSLLPYLLVVVGLAFLLLILVFRSILVPLTAALGFLLSVAATFGATVAIFQRGDLGLIGNPQPIVSFLPIFLIGIVFGLAMDYQVFLVTRMREEYVHGAGARDAVVRGFGHSARVVAGAAAIMMSVFAAFMLQDMSFIKSMGFALAVAVFFDAFVVRMTLIPAVLTLLGDKAWWIPRWLDRILPQVDVEGDQLTKYLAARSGDGDEKRELIGTR</sequence>
<evidence type="ECO:0000256" key="3">
    <source>
        <dbReference type="ARBA" id="ARBA00022475"/>
    </source>
</evidence>
<dbReference type="Gene3D" id="1.20.1640.10">
    <property type="entry name" value="Multidrug efflux transporter AcrB transmembrane domain"/>
    <property type="match status" value="2"/>
</dbReference>
<protein>
    <submittedName>
        <fullName evidence="9">Putative drug exporter of the RND superfamily</fullName>
    </submittedName>
</protein>
<feature type="domain" description="SSD" evidence="8">
    <location>
        <begin position="257"/>
        <end position="370"/>
    </location>
</feature>
<evidence type="ECO:0000256" key="2">
    <source>
        <dbReference type="ARBA" id="ARBA00010157"/>
    </source>
</evidence>
<evidence type="ECO:0000256" key="1">
    <source>
        <dbReference type="ARBA" id="ARBA00004651"/>
    </source>
</evidence>
<dbReference type="GO" id="GO:0005886">
    <property type="term" value="C:plasma membrane"/>
    <property type="evidence" value="ECO:0007669"/>
    <property type="project" value="UniProtKB-SubCell"/>
</dbReference>
<evidence type="ECO:0000259" key="8">
    <source>
        <dbReference type="PROSITE" id="PS50156"/>
    </source>
</evidence>
<dbReference type="OrthoDB" id="7051771at2"/>
<dbReference type="RefSeq" id="WP_076478778.1">
    <property type="nucleotide sequence ID" value="NZ_FTNT01000004.1"/>
</dbReference>
<dbReference type="EMBL" id="FTNT01000004">
    <property type="protein sequence ID" value="SIR96148.1"/>
    <property type="molecule type" value="Genomic_DNA"/>
</dbReference>
<keyword evidence="10" id="KW-1185">Reference proteome</keyword>
<dbReference type="InterPro" id="IPR000731">
    <property type="entry name" value="SSD"/>
</dbReference>
<feature type="transmembrane region" description="Helical" evidence="7">
    <location>
        <begin position="221"/>
        <end position="241"/>
    </location>
</feature>
<organism evidence="9 10">
    <name type="scientific">Williamsia sterculiae</name>
    <dbReference type="NCBI Taxonomy" id="1344003"/>
    <lineage>
        <taxon>Bacteria</taxon>
        <taxon>Bacillati</taxon>
        <taxon>Actinomycetota</taxon>
        <taxon>Actinomycetes</taxon>
        <taxon>Mycobacteriales</taxon>
        <taxon>Nocardiaceae</taxon>
        <taxon>Williamsia</taxon>
    </lineage>
</organism>
<feature type="transmembrane region" description="Helical" evidence="7">
    <location>
        <begin position="410"/>
        <end position="428"/>
    </location>
</feature>
<dbReference type="InterPro" id="IPR004869">
    <property type="entry name" value="MMPL_dom"/>
</dbReference>
<feature type="transmembrane region" description="Helical" evidence="7">
    <location>
        <begin position="632"/>
        <end position="652"/>
    </location>
</feature>
<accession>A0A1N7F710</accession>
<reference evidence="9 10" key="1">
    <citation type="submission" date="2017-01" db="EMBL/GenBank/DDBJ databases">
        <authorList>
            <person name="Mah S.A."/>
            <person name="Swanson W.J."/>
            <person name="Moy G.W."/>
            <person name="Vacquier V.D."/>
        </authorList>
    </citation>
    <scope>NUCLEOTIDE SEQUENCE [LARGE SCALE GENOMIC DNA]</scope>
    <source>
        <strain evidence="9 10">CPCC 203464</strain>
    </source>
</reference>
<dbReference type="AlphaFoldDB" id="A0A1N7F710"/>
<dbReference type="SUPFAM" id="SSF82866">
    <property type="entry name" value="Multidrug efflux transporter AcrB transmembrane domain"/>
    <property type="match status" value="2"/>
</dbReference>
<name>A0A1N7F710_9NOCA</name>
<feature type="transmembrane region" description="Helical" evidence="7">
    <location>
        <begin position="248"/>
        <end position="266"/>
    </location>
</feature>